<comment type="similarity">
    <text evidence="1">Belongs to the FAH family.</text>
</comment>
<dbReference type="GO" id="GO:0046872">
    <property type="term" value="F:metal ion binding"/>
    <property type="evidence" value="ECO:0007669"/>
    <property type="project" value="UniProtKB-KW"/>
</dbReference>
<evidence type="ECO:0000256" key="1">
    <source>
        <dbReference type="ARBA" id="ARBA00010211"/>
    </source>
</evidence>
<accession>A0A7Y0L1X7</accession>
<dbReference type="InterPro" id="IPR011234">
    <property type="entry name" value="Fumarylacetoacetase-like_C"/>
</dbReference>
<dbReference type="InterPro" id="IPR036663">
    <property type="entry name" value="Fumarylacetoacetase_C_sf"/>
</dbReference>
<dbReference type="InterPro" id="IPR051121">
    <property type="entry name" value="FAH"/>
</dbReference>
<gene>
    <name evidence="4" type="ORF">HIJ39_05015</name>
</gene>
<sequence>MSLAMMRYRVGTDEYWGVVEGPRVHPIDAGSVFTAVMLQQEATALRDRAGKSRGVPVEEVTPLSPITRPARIVCQGVNYAKHRTEAGLPSQKPPVNTFFTKADSTLTGARDAIARPPEVELLDYEIELGLVLRADITGPITVTTDTLPEVVGGLFIANDVSARDIQIPPGQWFLGKSYRTFCPTGPILCLLEDGEGPLVHHLALNLWVNGELRQSASTAQLLYTPEETLTELSRVMDLQAGDVLLTGTPGGVH</sequence>
<dbReference type="Proteomes" id="UP000533476">
    <property type="component" value="Unassembled WGS sequence"/>
</dbReference>
<dbReference type="Pfam" id="PF01557">
    <property type="entry name" value="FAA_hydrolase"/>
    <property type="match status" value="1"/>
</dbReference>
<evidence type="ECO:0000256" key="2">
    <source>
        <dbReference type="ARBA" id="ARBA00022723"/>
    </source>
</evidence>
<evidence type="ECO:0000259" key="3">
    <source>
        <dbReference type="Pfam" id="PF01557"/>
    </source>
</evidence>
<dbReference type="AlphaFoldDB" id="A0A7Y0L1X7"/>
<organism evidence="4 5">
    <name type="scientific">Sulfobacillus harzensis</name>
    <dbReference type="NCBI Taxonomy" id="2729629"/>
    <lineage>
        <taxon>Bacteria</taxon>
        <taxon>Bacillati</taxon>
        <taxon>Bacillota</taxon>
        <taxon>Clostridia</taxon>
        <taxon>Eubacteriales</taxon>
        <taxon>Clostridiales Family XVII. Incertae Sedis</taxon>
        <taxon>Sulfobacillus</taxon>
    </lineage>
</organism>
<dbReference type="GO" id="GO:0016787">
    <property type="term" value="F:hydrolase activity"/>
    <property type="evidence" value="ECO:0007669"/>
    <property type="project" value="UniProtKB-KW"/>
</dbReference>
<dbReference type="PANTHER" id="PTHR42796">
    <property type="entry name" value="FUMARYLACETOACETATE HYDROLASE DOMAIN-CONTAINING PROTEIN 2A-RELATED"/>
    <property type="match status" value="1"/>
</dbReference>
<dbReference type="SUPFAM" id="SSF56529">
    <property type="entry name" value="FAH"/>
    <property type="match status" value="1"/>
</dbReference>
<dbReference type="PANTHER" id="PTHR42796:SF4">
    <property type="entry name" value="FUMARYLACETOACETATE HYDROLASE DOMAIN-CONTAINING PROTEIN 2A"/>
    <property type="match status" value="1"/>
</dbReference>
<keyword evidence="2" id="KW-0479">Metal-binding</keyword>
<keyword evidence="4" id="KW-0378">Hydrolase</keyword>
<protein>
    <submittedName>
        <fullName evidence="4">Fumarylacetoacetate hydrolase family protein</fullName>
    </submittedName>
</protein>
<feature type="domain" description="Fumarylacetoacetase-like C-terminal" evidence="3">
    <location>
        <begin position="72"/>
        <end position="252"/>
    </location>
</feature>
<dbReference type="Gene3D" id="3.90.850.10">
    <property type="entry name" value="Fumarylacetoacetase-like, C-terminal domain"/>
    <property type="match status" value="1"/>
</dbReference>
<proteinExistence type="inferred from homology"/>
<evidence type="ECO:0000313" key="5">
    <source>
        <dbReference type="Proteomes" id="UP000533476"/>
    </source>
</evidence>
<evidence type="ECO:0000313" key="4">
    <source>
        <dbReference type="EMBL" id="NMP21715.1"/>
    </source>
</evidence>
<name>A0A7Y0L1X7_9FIRM</name>
<comment type="caution">
    <text evidence="4">The sequence shown here is derived from an EMBL/GenBank/DDBJ whole genome shotgun (WGS) entry which is preliminary data.</text>
</comment>
<reference evidence="4 5" key="1">
    <citation type="submission" date="2020-04" db="EMBL/GenBank/DDBJ databases">
        <authorList>
            <person name="Zhang R."/>
            <person name="Schippers A."/>
        </authorList>
    </citation>
    <scope>NUCLEOTIDE SEQUENCE [LARGE SCALE GENOMIC DNA]</scope>
    <source>
        <strain evidence="4 5">DSM 109850</strain>
    </source>
</reference>
<dbReference type="RefSeq" id="WP_169097355.1">
    <property type="nucleotide sequence ID" value="NZ_JABBVZ010000011.1"/>
</dbReference>
<dbReference type="EMBL" id="JABBVZ010000011">
    <property type="protein sequence ID" value="NMP21715.1"/>
    <property type="molecule type" value="Genomic_DNA"/>
</dbReference>
<dbReference type="GO" id="GO:0044281">
    <property type="term" value="P:small molecule metabolic process"/>
    <property type="evidence" value="ECO:0007669"/>
    <property type="project" value="UniProtKB-ARBA"/>
</dbReference>
<keyword evidence="5" id="KW-1185">Reference proteome</keyword>